<dbReference type="InterPro" id="IPR042120">
    <property type="entry name" value="MutL_C_dimsub"/>
</dbReference>
<dbReference type="EMBL" id="LS483469">
    <property type="protein sequence ID" value="SQI29994.1"/>
    <property type="molecule type" value="Genomic_DNA"/>
</dbReference>
<evidence type="ECO:0000313" key="2">
    <source>
        <dbReference type="EMBL" id="SQI29994.1"/>
    </source>
</evidence>
<evidence type="ECO:0000259" key="1">
    <source>
        <dbReference type="Pfam" id="PF08676"/>
    </source>
</evidence>
<reference evidence="2 3" key="1">
    <citation type="submission" date="2018-06" db="EMBL/GenBank/DDBJ databases">
        <authorList>
            <consortium name="Pathogen Informatics"/>
            <person name="Doyle S."/>
        </authorList>
    </citation>
    <scope>NUCLEOTIDE SEQUENCE [LARGE SCALE GENOMIC DNA]</scope>
    <source>
        <strain evidence="2 3">NCTC12961</strain>
    </source>
</reference>
<feature type="domain" description="MutL C-terminal dimerisation" evidence="1">
    <location>
        <begin position="5"/>
        <end position="57"/>
    </location>
</feature>
<evidence type="ECO:0000313" key="3">
    <source>
        <dbReference type="Proteomes" id="UP000248897"/>
    </source>
</evidence>
<dbReference type="InterPro" id="IPR037198">
    <property type="entry name" value="MutL_C_sf"/>
</dbReference>
<accession>A0A2X4X0M1</accession>
<dbReference type="Proteomes" id="UP000248897">
    <property type="component" value="Chromosome 1"/>
</dbReference>
<protein>
    <submittedName>
        <fullName evidence="2">DNA mismatch repair protein mutL</fullName>
    </submittedName>
</protein>
<gene>
    <name evidence="2" type="primary">mutL_2</name>
    <name evidence="2" type="ORF">NCTC12961_00407</name>
</gene>
<dbReference type="SUPFAM" id="SSF118116">
    <property type="entry name" value="DNA mismatch repair protein MutL"/>
    <property type="match status" value="1"/>
</dbReference>
<dbReference type="GO" id="GO:0006298">
    <property type="term" value="P:mismatch repair"/>
    <property type="evidence" value="ECO:0007669"/>
    <property type="project" value="InterPro"/>
</dbReference>
<name>A0A2X4X0M1_SERPL</name>
<sequence length="81" mass="9442">MIHPPCYALIESRQQLMLLNLPVAERWLRQAQLSPSEDGLRPQPLLIPIKLTLNKTRWLPAYATSRCWSKWGWICSRIMGV</sequence>
<dbReference type="Gene3D" id="3.30.1540.20">
    <property type="entry name" value="MutL, C-terminal domain, dimerisation subdomain"/>
    <property type="match status" value="1"/>
</dbReference>
<dbReference type="InterPro" id="IPR014790">
    <property type="entry name" value="MutL_C"/>
</dbReference>
<organism evidence="2 3">
    <name type="scientific">Serratia plymuthica</name>
    <dbReference type="NCBI Taxonomy" id="82996"/>
    <lineage>
        <taxon>Bacteria</taxon>
        <taxon>Pseudomonadati</taxon>
        <taxon>Pseudomonadota</taxon>
        <taxon>Gammaproteobacteria</taxon>
        <taxon>Enterobacterales</taxon>
        <taxon>Yersiniaceae</taxon>
        <taxon>Serratia</taxon>
    </lineage>
</organism>
<dbReference type="GO" id="GO:0005524">
    <property type="term" value="F:ATP binding"/>
    <property type="evidence" value="ECO:0007669"/>
    <property type="project" value="InterPro"/>
</dbReference>
<dbReference type="AlphaFoldDB" id="A0A2X4X0M1"/>
<dbReference type="Pfam" id="PF08676">
    <property type="entry name" value="MutL_C"/>
    <property type="match status" value="1"/>
</dbReference>
<proteinExistence type="predicted"/>